<dbReference type="PANTHER" id="PTHR21445">
    <property type="entry name" value="ENDONUCLEASE IV ENDODEOXYRIBONUCLEASE IV"/>
    <property type="match status" value="1"/>
</dbReference>
<evidence type="ECO:0000256" key="5">
    <source>
        <dbReference type="ARBA" id="ARBA00022763"/>
    </source>
</evidence>
<evidence type="ECO:0000256" key="1">
    <source>
        <dbReference type="ARBA" id="ARBA00001947"/>
    </source>
</evidence>
<dbReference type="SUPFAM" id="SSF51658">
    <property type="entry name" value="Xylose isomerase-like"/>
    <property type="match status" value="1"/>
</dbReference>
<dbReference type="EMBL" id="JBHLTR010000004">
    <property type="protein sequence ID" value="MFC0558329.1"/>
    <property type="molecule type" value="Genomic_DNA"/>
</dbReference>
<keyword evidence="6 10" id="KW-0378">Hydrolase</keyword>
<dbReference type="InterPro" id="IPR001719">
    <property type="entry name" value="AP_endonuc_2"/>
</dbReference>
<protein>
    <submittedName>
        <fullName evidence="10">Deoxyribonuclease IV</fullName>
        <ecNumber evidence="10">3.1.21.2</ecNumber>
    </submittedName>
</protein>
<dbReference type="PANTHER" id="PTHR21445:SF0">
    <property type="entry name" value="APURINIC-APYRIMIDINIC ENDONUCLEASE"/>
    <property type="match status" value="1"/>
</dbReference>
<evidence type="ECO:0000256" key="7">
    <source>
        <dbReference type="ARBA" id="ARBA00022833"/>
    </source>
</evidence>
<dbReference type="NCBIfam" id="TIGR00587">
    <property type="entry name" value="nfo"/>
    <property type="match status" value="1"/>
</dbReference>
<dbReference type="EC" id="3.1.21.2" evidence="10"/>
<feature type="domain" description="Xylose isomerase-like TIM barrel" evidence="9">
    <location>
        <begin position="20"/>
        <end position="273"/>
    </location>
</feature>
<dbReference type="PROSITE" id="PS00730">
    <property type="entry name" value="AP_NUCLEASE_F2_2"/>
    <property type="match status" value="1"/>
</dbReference>
<keyword evidence="3" id="KW-0540">Nuclease</keyword>
<dbReference type="Proteomes" id="UP001589833">
    <property type="component" value="Unassembled WGS sequence"/>
</dbReference>
<dbReference type="InterPro" id="IPR018246">
    <property type="entry name" value="AP_endonuc_F2_Zn_BS"/>
</dbReference>
<keyword evidence="11" id="KW-1185">Reference proteome</keyword>
<keyword evidence="8" id="KW-0234">DNA repair</keyword>
<evidence type="ECO:0000256" key="6">
    <source>
        <dbReference type="ARBA" id="ARBA00022801"/>
    </source>
</evidence>
<gene>
    <name evidence="10" type="ORF">ACFFH4_04620</name>
</gene>
<evidence type="ECO:0000256" key="8">
    <source>
        <dbReference type="ARBA" id="ARBA00023204"/>
    </source>
</evidence>
<evidence type="ECO:0000313" key="10">
    <source>
        <dbReference type="EMBL" id="MFC0558329.1"/>
    </source>
</evidence>
<dbReference type="SMART" id="SM00518">
    <property type="entry name" value="AP2Ec"/>
    <property type="match status" value="1"/>
</dbReference>
<evidence type="ECO:0000256" key="4">
    <source>
        <dbReference type="ARBA" id="ARBA00022723"/>
    </source>
</evidence>
<reference evidence="10 11" key="1">
    <citation type="submission" date="2024-09" db="EMBL/GenBank/DDBJ databases">
        <authorList>
            <person name="Sun Q."/>
            <person name="Mori K."/>
        </authorList>
    </citation>
    <scope>NUCLEOTIDE SEQUENCE [LARGE SCALE GENOMIC DNA]</scope>
    <source>
        <strain evidence="10 11">NCAIM B.02301</strain>
    </source>
</reference>
<comment type="cofactor">
    <cofactor evidence="1">
        <name>Zn(2+)</name>
        <dbReference type="ChEBI" id="CHEBI:29105"/>
    </cofactor>
</comment>
<dbReference type="CDD" id="cd00019">
    <property type="entry name" value="AP2Ec"/>
    <property type="match status" value="1"/>
</dbReference>
<dbReference type="Pfam" id="PF01261">
    <property type="entry name" value="AP_endonuc_2"/>
    <property type="match status" value="1"/>
</dbReference>
<dbReference type="Gene3D" id="3.20.20.150">
    <property type="entry name" value="Divalent-metal-dependent TIM barrel enzymes"/>
    <property type="match status" value="1"/>
</dbReference>
<dbReference type="InterPro" id="IPR036237">
    <property type="entry name" value="Xyl_isomerase-like_sf"/>
</dbReference>
<accession>A0ABV6NC06</accession>
<organism evidence="10 11">
    <name type="scientific">Halalkalibacter alkalisediminis</name>
    <dbReference type="NCBI Taxonomy" id="935616"/>
    <lineage>
        <taxon>Bacteria</taxon>
        <taxon>Bacillati</taxon>
        <taxon>Bacillota</taxon>
        <taxon>Bacilli</taxon>
        <taxon>Bacillales</taxon>
        <taxon>Bacillaceae</taxon>
        <taxon>Halalkalibacter</taxon>
    </lineage>
</organism>
<evidence type="ECO:0000256" key="3">
    <source>
        <dbReference type="ARBA" id="ARBA00022722"/>
    </source>
</evidence>
<keyword evidence="4" id="KW-0479">Metal-binding</keyword>
<keyword evidence="7" id="KW-0862">Zinc</keyword>
<comment type="similarity">
    <text evidence="2">Belongs to the AP endonuclease 2 family.</text>
</comment>
<proteinExistence type="inferred from homology"/>
<keyword evidence="5" id="KW-0227">DNA damage</keyword>
<evidence type="ECO:0000256" key="2">
    <source>
        <dbReference type="ARBA" id="ARBA00005340"/>
    </source>
</evidence>
<dbReference type="PROSITE" id="PS51432">
    <property type="entry name" value="AP_NUCLEASE_F2_4"/>
    <property type="match status" value="1"/>
</dbReference>
<comment type="caution">
    <text evidence="10">The sequence shown here is derived from an EMBL/GenBank/DDBJ whole genome shotgun (WGS) entry which is preliminary data.</text>
</comment>
<dbReference type="RefSeq" id="WP_273840991.1">
    <property type="nucleotide sequence ID" value="NZ_JAQQWT010000003.1"/>
</dbReference>
<name>A0ABV6NC06_9BACI</name>
<evidence type="ECO:0000259" key="9">
    <source>
        <dbReference type="Pfam" id="PF01261"/>
    </source>
</evidence>
<evidence type="ECO:0000313" key="11">
    <source>
        <dbReference type="Proteomes" id="UP001589833"/>
    </source>
</evidence>
<dbReference type="InterPro" id="IPR013022">
    <property type="entry name" value="Xyl_isomerase-like_TIM-brl"/>
</dbReference>
<dbReference type="GO" id="GO:0008833">
    <property type="term" value="F:deoxyribonuclease IV (phage-T4-induced) activity"/>
    <property type="evidence" value="ECO:0007669"/>
    <property type="project" value="UniProtKB-EC"/>
</dbReference>
<sequence>MFFGSHVSIRKGFLQAAKSAFQIGATAFQYFPKNPRKIGIKELDREDAISCSQFCLEHNIVSIAHTPYPTTLIPDSTALEQKMTESLLNDLQISDTCGSIGVVVHFGATTKMDPLEGYKKMIHVLNLVLSNWNGEAKILIENNAGSGSEMGITLEEMVQIRNLTDYPEKIGFCFDTCHAFASGIWTGDNWDELEKKGEELQYFKELKAIHFNNSKYRSGMRKDRHANLSAGHITEEQLKHILTSVSLPSVPFILETPKDESLSHRQEIQLMKQWSKR</sequence>